<dbReference type="InterPro" id="IPR011990">
    <property type="entry name" value="TPR-like_helical_dom_sf"/>
</dbReference>
<feature type="compositionally biased region" description="Low complexity" evidence="2">
    <location>
        <begin position="153"/>
        <end position="162"/>
    </location>
</feature>
<keyword evidence="5" id="KW-1185">Reference proteome</keyword>
<dbReference type="Gene3D" id="2.60.120.10">
    <property type="entry name" value="Jelly Rolls"/>
    <property type="match status" value="2"/>
</dbReference>
<dbReference type="EMBL" id="JMCB01000002">
    <property type="protein sequence ID" value="KFE71434.1"/>
    <property type="molecule type" value="Genomic_DNA"/>
</dbReference>
<dbReference type="Pfam" id="PF00027">
    <property type="entry name" value="cNMP_binding"/>
    <property type="match status" value="2"/>
</dbReference>
<reference evidence="4 5" key="1">
    <citation type="submission" date="2014-04" db="EMBL/GenBank/DDBJ databases">
        <title>Genome assembly of Hyalangium minutum DSM 14724.</title>
        <authorList>
            <person name="Sharma G."/>
            <person name="Subramanian S."/>
        </authorList>
    </citation>
    <scope>NUCLEOTIDE SEQUENCE [LARGE SCALE GENOMIC DNA]</scope>
    <source>
        <strain evidence="4 5">DSM 14724</strain>
    </source>
</reference>
<dbReference type="SUPFAM" id="SSF48452">
    <property type="entry name" value="TPR-like"/>
    <property type="match status" value="1"/>
</dbReference>
<feature type="domain" description="Cyclic nucleotide-binding" evidence="3">
    <location>
        <begin position="191"/>
        <end position="311"/>
    </location>
</feature>
<evidence type="ECO:0000256" key="1">
    <source>
        <dbReference type="ARBA" id="ARBA00023286"/>
    </source>
</evidence>
<dbReference type="Gene3D" id="1.25.40.10">
    <property type="entry name" value="Tetratricopeptide repeat domain"/>
    <property type="match status" value="1"/>
</dbReference>
<evidence type="ECO:0000313" key="5">
    <source>
        <dbReference type="Proteomes" id="UP000028725"/>
    </source>
</evidence>
<dbReference type="SUPFAM" id="SSF51206">
    <property type="entry name" value="cAMP-binding domain-like"/>
    <property type="match status" value="2"/>
</dbReference>
<dbReference type="GO" id="GO:0005221">
    <property type="term" value="F:intracellularly cyclic nucleotide-activated monoatomic cation channel activity"/>
    <property type="evidence" value="ECO:0007669"/>
    <property type="project" value="InterPro"/>
</dbReference>
<sequence length="462" mass="50903">MSKPNYLSFRIAQAPTSSSSEQRPGSRPSAPRLAPVSALPTVNALMLRRAKDQGTARLAEGKLEAALTAFQEVAKAAPGEPLHRQKVAEVLQRLGRTTEAIAEYEAAAEMWARTGWLLRAIALCKVILQLDPGHTRTQSLLATLHTRREHSRSQAQRQESSAPVPPGLLQRRPTLVPVPASSREPMLPIPFFSSLGREAFLEVLAGVERRVCKPGELIVPEGSPGTSMFIIVEGEVKVVRKGLTSQPLMLAKMGEGEFFGEMALLYEGTRLSTVVATSECVLLEFSRKRMETIAARFPQLNQVVHRLYRQRLLANALRSNPLFAAWPEDLQQAVSEAFSPVSVAEGEEILTRGKPAQALYLVLRGRCVAFHQHVDGHETPYPEMAEGDLFGEISLFRSKLATASVRATTSCVLLKLDSASLERLLPHHPMLRQELQRLGAERMLRTTMLLCGRPIPVGDTRV</sequence>
<dbReference type="CDD" id="cd00038">
    <property type="entry name" value="CAP_ED"/>
    <property type="match status" value="2"/>
</dbReference>
<dbReference type="InterPro" id="IPR050866">
    <property type="entry name" value="CNG_cation_channel"/>
</dbReference>
<dbReference type="InterPro" id="IPR014710">
    <property type="entry name" value="RmlC-like_jellyroll"/>
</dbReference>
<proteinExistence type="predicted"/>
<keyword evidence="1" id="KW-1071">Ligand-gated ion channel</keyword>
<keyword evidence="1" id="KW-0813">Transport</keyword>
<accession>A0A085WUS1</accession>
<evidence type="ECO:0000259" key="3">
    <source>
        <dbReference type="PROSITE" id="PS50042"/>
    </source>
</evidence>
<dbReference type="PANTHER" id="PTHR45638:SF11">
    <property type="entry name" value="CYCLIC NUCLEOTIDE-GATED CATION CHANNEL SUBUNIT A"/>
    <property type="match status" value="1"/>
</dbReference>
<dbReference type="Proteomes" id="UP000028725">
    <property type="component" value="Unassembled WGS sequence"/>
</dbReference>
<dbReference type="InterPro" id="IPR000595">
    <property type="entry name" value="cNMP-bd_dom"/>
</dbReference>
<dbReference type="GO" id="GO:0044877">
    <property type="term" value="F:protein-containing complex binding"/>
    <property type="evidence" value="ECO:0007669"/>
    <property type="project" value="TreeGrafter"/>
</dbReference>
<dbReference type="PANTHER" id="PTHR45638">
    <property type="entry name" value="CYCLIC NUCLEOTIDE-GATED CATION CHANNEL SUBUNIT A"/>
    <property type="match status" value="1"/>
</dbReference>
<keyword evidence="1" id="KW-0406">Ion transport</keyword>
<protein>
    <submittedName>
        <fullName evidence="4">cAMP-binding protein</fullName>
    </submittedName>
</protein>
<dbReference type="SMART" id="SM00100">
    <property type="entry name" value="cNMP"/>
    <property type="match status" value="2"/>
</dbReference>
<comment type="caution">
    <text evidence="4">The sequence shown here is derived from an EMBL/GenBank/DDBJ whole genome shotgun (WGS) entry which is preliminary data.</text>
</comment>
<dbReference type="STRING" id="394096.DB31_3564"/>
<organism evidence="4 5">
    <name type="scientific">Hyalangium minutum</name>
    <dbReference type="NCBI Taxonomy" id="394096"/>
    <lineage>
        <taxon>Bacteria</taxon>
        <taxon>Pseudomonadati</taxon>
        <taxon>Myxococcota</taxon>
        <taxon>Myxococcia</taxon>
        <taxon>Myxococcales</taxon>
        <taxon>Cystobacterineae</taxon>
        <taxon>Archangiaceae</taxon>
        <taxon>Hyalangium</taxon>
    </lineage>
</organism>
<evidence type="ECO:0000313" key="4">
    <source>
        <dbReference type="EMBL" id="KFE71434.1"/>
    </source>
</evidence>
<name>A0A085WUS1_9BACT</name>
<dbReference type="PROSITE" id="PS50042">
    <property type="entry name" value="CNMP_BINDING_3"/>
    <property type="match status" value="2"/>
</dbReference>
<evidence type="ECO:0000256" key="2">
    <source>
        <dbReference type="SAM" id="MobiDB-lite"/>
    </source>
</evidence>
<dbReference type="RefSeq" id="WP_052419745.1">
    <property type="nucleotide sequence ID" value="NZ_JMCB01000002.1"/>
</dbReference>
<dbReference type="AlphaFoldDB" id="A0A085WUS1"/>
<feature type="domain" description="Cyclic nucleotide-binding" evidence="3">
    <location>
        <begin position="322"/>
        <end position="442"/>
    </location>
</feature>
<keyword evidence="1" id="KW-0407">Ion channel</keyword>
<feature type="region of interest" description="Disordered" evidence="2">
    <location>
        <begin position="146"/>
        <end position="172"/>
    </location>
</feature>
<dbReference type="InterPro" id="IPR018490">
    <property type="entry name" value="cNMP-bd_dom_sf"/>
</dbReference>
<feature type="region of interest" description="Disordered" evidence="2">
    <location>
        <begin position="1"/>
        <end position="34"/>
    </location>
</feature>
<gene>
    <name evidence="4" type="ORF">DB31_3564</name>
</gene>
<feature type="compositionally biased region" description="Polar residues" evidence="2">
    <location>
        <begin position="14"/>
        <end position="23"/>
    </location>
</feature>